<organism evidence="1 2">
    <name type="scientific">Devosia sediminis</name>
    <dbReference type="NCBI Taxonomy" id="2798801"/>
    <lineage>
        <taxon>Bacteria</taxon>
        <taxon>Pseudomonadati</taxon>
        <taxon>Pseudomonadota</taxon>
        <taxon>Alphaproteobacteria</taxon>
        <taxon>Hyphomicrobiales</taxon>
        <taxon>Devosiaceae</taxon>
        <taxon>Devosia</taxon>
    </lineage>
</organism>
<dbReference type="AlphaFoldDB" id="A0A934J2L9"/>
<dbReference type="Proteomes" id="UP000602124">
    <property type="component" value="Unassembled WGS sequence"/>
</dbReference>
<dbReference type="SUPFAM" id="SSF47240">
    <property type="entry name" value="Ferritin-like"/>
    <property type="match status" value="1"/>
</dbReference>
<dbReference type="EMBL" id="JAEKMH010000004">
    <property type="protein sequence ID" value="MBJ3786539.1"/>
    <property type="molecule type" value="Genomic_DNA"/>
</dbReference>
<comment type="caution">
    <text evidence="1">The sequence shown here is derived from an EMBL/GenBank/DDBJ whole genome shotgun (WGS) entry which is preliminary data.</text>
</comment>
<sequence length="221" mass="23825">MTNPVQTSLLSGIDPEITARLSVDRRAFFKRSVASLGMLASAPMVLAVTAQQAFGQSLPAEIKDVLNYALTLEHIEDFFYRSGLEADGLIPHEYMAIFTHIGLHEAQHVALLESVLGADAVARPEIDATAGGQYADVLTNFDTYLTLSQTFEDLGVAAYKGQAGNLIGNNDLLQTALQIHSVEARHAAIVRKIGGKKPWDGAYDEPMSKEDVLAAAQPFLA</sequence>
<keyword evidence="2" id="KW-1185">Reference proteome</keyword>
<name>A0A934J2L9_9HYPH</name>
<proteinExistence type="predicted"/>
<evidence type="ECO:0000313" key="2">
    <source>
        <dbReference type="Proteomes" id="UP000602124"/>
    </source>
</evidence>
<dbReference type="InterPro" id="IPR006311">
    <property type="entry name" value="TAT_signal"/>
</dbReference>
<gene>
    <name evidence="1" type="ORF">JEQ47_17575</name>
</gene>
<dbReference type="InterPro" id="IPR009078">
    <property type="entry name" value="Ferritin-like_SF"/>
</dbReference>
<dbReference type="RefSeq" id="WP_198877718.1">
    <property type="nucleotide sequence ID" value="NZ_JAEKMH010000004.1"/>
</dbReference>
<protein>
    <submittedName>
        <fullName evidence="1">Ferritin-like domain-containing protein</fullName>
    </submittedName>
</protein>
<reference evidence="1" key="1">
    <citation type="submission" date="2020-12" db="EMBL/GenBank/DDBJ databases">
        <title>Devosia sp. MSA67 isolated from Mo River.</title>
        <authorList>
            <person name="Ma F."/>
            <person name="Zi Z."/>
        </authorList>
    </citation>
    <scope>NUCLEOTIDE SEQUENCE</scope>
    <source>
        <strain evidence="1">MSA67</strain>
    </source>
</reference>
<dbReference type="Pfam" id="PF13668">
    <property type="entry name" value="Ferritin_2"/>
    <property type="match status" value="1"/>
</dbReference>
<evidence type="ECO:0000313" key="1">
    <source>
        <dbReference type="EMBL" id="MBJ3786539.1"/>
    </source>
</evidence>
<accession>A0A934J2L9</accession>
<dbReference type="PROSITE" id="PS51318">
    <property type="entry name" value="TAT"/>
    <property type="match status" value="1"/>
</dbReference>